<accession>A0A936ZLP1</accession>
<name>A0A936ZLP1_9BURK</name>
<evidence type="ECO:0000313" key="1">
    <source>
        <dbReference type="EMBL" id="MBL0422488.1"/>
    </source>
</evidence>
<organism evidence="1 2">
    <name type="scientific">Ramlibacter aurantiacus</name>
    <dbReference type="NCBI Taxonomy" id="2801330"/>
    <lineage>
        <taxon>Bacteria</taxon>
        <taxon>Pseudomonadati</taxon>
        <taxon>Pseudomonadota</taxon>
        <taxon>Betaproteobacteria</taxon>
        <taxon>Burkholderiales</taxon>
        <taxon>Comamonadaceae</taxon>
        <taxon>Ramlibacter</taxon>
    </lineage>
</organism>
<comment type="caution">
    <text evidence="1">The sequence shown here is derived from an EMBL/GenBank/DDBJ whole genome shotgun (WGS) entry which is preliminary data.</text>
</comment>
<dbReference type="Gene3D" id="3.90.320.10">
    <property type="match status" value="1"/>
</dbReference>
<evidence type="ECO:0000313" key="2">
    <source>
        <dbReference type="Proteomes" id="UP000613011"/>
    </source>
</evidence>
<reference evidence="1" key="1">
    <citation type="submission" date="2021-01" db="EMBL/GenBank/DDBJ databases">
        <title>Ramlibacter sp. strain AW1 16S ribosomal RNA gene Genome sequencing and assembly.</title>
        <authorList>
            <person name="Kang M."/>
        </authorList>
    </citation>
    <scope>NUCLEOTIDE SEQUENCE</scope>
    <source>
        <strain evidence="1">AW1</strain>
    </source>
</reference>
<dbReference type="EMBL" id="JAEQNA010000008">
    <property type="protein sequence ID" value="MBL0422488.1"/>
    <property type="molecule type" value="Genomic_DNA"/>
</dbReference>
<dbReference type="RefSeq" id="WP_201685564.1">
    <property type="nucleotide sequence ID" value="NZ_JAEQNA010000008.1"/>
</dbReference>
<sequence length="252" mass="28269">MLDFNSHSTFHERVTYHIDQALAVERDGQPRRQYLGASRLGVSCERALQYEYAGAPRDAGRDFTGRTLRVFEVGHELEDLAVRWLRMAGFDLHTRRANGGQFGFAVADGRIRGHVDGIVANGPEDLGLRYPMLFECKTMSDKHWRACAKSGVTVSKPVYAAQVATYQAYMEAAVEGISRNPALFCAINKNTQELWFELIPFDPALAQRMSDRAARVISATEAGELLPRSFSESTHFECKVCAWADRCWSLQA</sequence>
<dbReference type="InterPro" id="IPR011604">
    <property type="entry name" value="PDDEXK-like_dom_sf"/>
</dbReference>
<dbReference type="Proteomes" id="UP000613011">
    <property type="component" value="Unassembled WGS sequence"/>
</dbReference>
<evidence type="ECO:0008006" key="3">
    <source>
        <dbReference type="Google" id="ProtNLM"/>
    </source>
</evidence>
<protein>
    <recommendedName>
        <fullName evidence="3">PD-(D/E)XK endonuclease-like domain-containing protein</fullName>
    </recommendedName>
</protein>
<gene>
    <name evidence="1" type="ORF">JI739_19225</name>
</gene>
<keyword evidence="2" id="KW-1185">Reference proteome</keyword>
<proteinExistence type="predicted"/>
<dbReference type="AlphaFoldDB" id="A0A936ZLP1"/>